<dbReference type="GeneID" id="111840559"/>
<comment type="similarity">
    <text evidence="4">Belongs to the choline/ethanolamine kinase family.</text>
</comment>
<dbReference type="Ensembl" id="ENSPKIT00000019050.1">
    <property type="protein sequence ID" value="ENSPKIP00000038061.1"/>
    <property type="gene ID" value="ENSPKIG00000015999.1"/>
</dbReference>
<reference evidence="6" key="2">
    <citation type="submission" date="2025-09" db="UniProtKB">
        <authorList>
            <consortium name="Ensembl"/>
        </authorList>
    </citation>
    <scope>IDENTIFICATION</scope>
</reference>
<evidence type="ECO:0000256" key="2">
    <source>
        <dbReference type="ARBA" id="ARBA00023264"/>
    </source>
</evidence>
<dbReference type="GO" id="GO:0006646">
    <property type="term" value="P:phosphatidylethanolamine biosynthetic process"/>
    <property type="evidence" value="ECO:0007669"/>
    <property type="project" value="TreeGrafter"/>
</dbReference>
<evidence type="ECO:0000256" key="1">
    <source>
        <dbReference type="ARBA" id="ARBA00023209"/>
    </source>
</evidence>
<sequence length="355" mass="41047">MEGRAESLQDPLPHLGIAVDENDPRSNVLVLLKELRPEWKPEEIKLKYFTEGITNQLIGCFVDSLLGDVVLVRIYGNKTELFVDRQREMENFRVLHQHDCAPELYCSFQNGICYEFVQGEVMDDNLLRQPVIYRLIAKEMARIHSIKPRNGSSSRPVLWEKLSELLCLVKAAHSGSPGWPGSEVPCFEVLVSEIEALKQHLSTVDSCTVLCHNDLLIKNIIYNKAEGVVRFIDFEYADFNYQAYDIGNHFNEFAGVNDVDYSLYPSQELQRDWLTAYLETYKECQGQKPTVSELEVQKLYVQVCKFSLAAHFSWGLWALLQARYSAIDFDFLRYAVARFDYYFQKKGEYMAMELP</sequence>
<dbReference type="InterPro" id="IPR011009">
    <property type="entry name" value="Kinase-like_dom_sf"/>
</dbReference>
<evidence type="ECO:0000313" key="7">
    <source>
        <dbReference type="Proteomes" id="UP000261540"/>
    </source>
</evidence>
<dbReference type="KEGG" id="pki:111840559"/>
<dbReference type="Proteomes" id="UP000261540">
    <property type="component" value="Unplaced"/>
</dbReference>
<proteinExistence type="inferred from homology"/>
<dbReference type="Pfam" id="PF01633">
    <property type="entry name" value="Choline_kinase"/>
    <property type="match status" value="1"/>
</dbReference>
<dbReference type="PANTHER" id="PTHR22603:SF68">
    <property type="entry name" value="ETHANOLAMINE KINASE 1"/>
    <property type="match status" value="1"/>
</dbReference>
<dbReference type="GO" id="GO:0004305">
    <property type="term" value="F:ethanolamine kinase activity"/>
    <property type="evidence" value="ECO:0007669"/>
    <property type="project" value="UniProtKB-EC"/>
</dbReference>
<dbReference type="GO" id="GO:0005737">
    <property type="term" value="C:cytoplasm"/>
    <property type="evidence" value="ECO:0007669"/>
    <property type="project" value="TreeGrafter"/>
</dbReference>
<dbReference type="GeneTree" id="ENSGT00950000182939"/>
<keyword evidence="7" id="KW-1185">Reference proteome</keyword>
<dbReference type="AlphaFoldDB" id="A0A3B3T6Y2"/>
<dbReference type="Gene3D" id="3.30.200.20">
    <property type="entry name" value="Phosphorylase Kinase, domain 1"/>
    <property type="match status" value="1"/>
</dbReference>
<name>A0A3B3T6Y2_9TELE</name>
<dbReference type="RefSeq" id="XP_023661290.1">
    <property type="nucleotide sequence ID" value="XM_023805522.2"/>
</dbReference>
<reference evidence="6" key="1">
    <citation type="submission" date="2025-08" db="UniProtKB">
        <authorList>
            <consortium name="Ensembl"/>
        </authorList>
    </citation>
    <scope>IDENTIFICATION</scope>
</reference>
<evidence type="ECO:0000256" key="5">
    <source>
        <dbReference type="ARBA" id="ARBA00038874"/>
    </source>
</evidence>
<dbReference type="EC" id="2.7.1.82" evidence="5"/>
<protein>
    <recommendedName>
        <fullName evidence="5">ethanolamine kinase</fullName>
        <ecNumber evidence="5">2.7.1.82</ecNumber>
    </recommendedName>
</protein>
<evidence type="ECO:0000313" key="6">
    <source>
        <dbReference type="Ensembl" id="ENSPKIP00000038061.1"/>
    </source>
</evidence>
<accession>A0A3B3T6Y2</accession>
<dbReference type="Gene3D" id="3.90.1200.10">
    <property type="match status" value="1"/>
</dbReference>
<comment type="pathway">
    <text evidence="3">Phospholipid metabolism; phosphatidylethanolamine biosynthesis; phosphatidylethanolamine from ethanolamine: step 1/3.</text>
</comment>
<dbReference type="PANTHER" id="PTHR22603">
    <property type="entry name" value="CHOLINE/ETHANOALAMINE KINASE"/>
    <property type="match status" value="1"/>
</dbReference>
<evidence type="ECO:0000256" key="3">
    <source>
        <dbReference type="ARBA" id="ARBA00037883"/>
    </source>
</evidence>
<keyword evidence="1" id="KW-0444">Lipid biosynthesis</keyword>
<keyword evidence="2" id="KW-1208">Phospholipid metabolism</keyword>
<dbReference type="SUPFAM" id="SSF56112">
    <property type="entry name" value="Protein kinase-like (PK-like)"/>
    <property type="match status" value="1"/>
</dbReference>
<keyword evidence="1" id="KW-0443">Lipid metabolism</keyword>
<keyword evidence="1" id="KW-0594">Phospholipid biosynthesis</keyword>
<dbReference type="CDD" id="cd05157">
    <property type="entry name" value="ETNK_euk"/>
    <property type="match status" value="1"/>
</dbReference>
<dbReference type="STRING" id="1676925.ENSPKIP00000038061"/>
<dbReference type="OrthoDB" id="10267235at2759"/>
<evidence type="ECO:0000256" key="4">
    <source>
        <dbReference type="ARBA" id="ARBA00038211"/>
    </source>
</evidence>
<organism evidence="6 7">
    <name type="scientific">Paramormyrops kingsleyae</name>
    <dbReference type="NCBI Taxonomy" id="1676925"/>
    <lineage>
        <taxon>Eukaryota</taxon>
        <taxon>Metazoa</taxon>
        <taxon>Chordata</taxon>
        <taxon>Craniata</taxon>
        <taxon>Vertebrata</taxon>
        <taxon>Euteleostomi</taxon>
        <taxon>Actinopterygii</taxon>
        <taxon>Neopterygii</taxon>
        <taxon>Teleostei</taxon>
        <taxon>Osteoglossocephala</taxon>
        <taxon>Osteoglossomorpha</taxon>
        <taxon>Osteoglossiformes</taxon>
        <taxon>Mormyridae</taxon>
        <taxon>Paramormyrops</taxon>
    </lineage>
</organism>